<evidence type="ECO:0000313" key="2">
    <source>
        <dbReference type="Proteomes" id="UP000009138"/>
    </source>
</evidence>
<dbReference type="GeneID" id="93612500"/>
<gene>
    <name evidence="1" type="ORF">RO3G_05529</name>
</gene>
<dbReference type="VEuPathDB" id="FungiDB:RO3G_05529"/>
<protein>
    <submittedName>
        <fullName evidence="1">Uncharacterized protein</fullName>
    </submittedName>
</protein>
<dbReference type="EMBL" id="CH476735">
    <property type="protein sequence ID" value="EIE80824.1"/>
    <property type="molecule type" value="Genomic_DNA"/>
</dbReference>
<reference evidence="1 2" key="1">
    <citation type="journal article" date="2009" name="PLoS Genet.">
        <title>Genomic analysis of the basal lineage fungus Rhizopus oryzae reveals a whole-genome duplication.</title>
        <authorList>
            <person name="Ma L.-J."/>
            <person name="Ibrahim A.S."/>
            <person name="Skory C."/>
            <person name="Grabherr M.G."/>
            <person name="Burger G."/>
            <person name="Butler M."/>
            <person name="Elias M."/>
            <person name="Idnurm A."/>
            <person name="Lang B.F."/>
            <person name="Sone T."/>
            <person name="Abe A."/>
            <person name="Calvo S.E."/>
            <person name="Corrochano L.M."/>
            <person name="Engels R."/>
            <person name="Fu J."/>
            <person name="Hansberg W."/>
            <person name="Kim J.-M."/>
            <person name="Kodira C.D."/>
            <person name="Koehrsen M.J."/>
            <person name="Liu B."/>
            <person name="Miranda-Saavedra D."/>
            <person name="O'Leary S."/>
            <person name="Ortiz-Castellanos L."/>
            <person name="Poulter R."/>
            <person name="Rodriguez-Romero J."/>
            <person name="Ruiz-Herrera J."/>
            <person name="Shen Y.-Q."/>
            <person name="Zeng Q."/>
            <person name="Galagan J."/>
            <person name="Birren B.W."/>
            <person name="Cuomo C.A."/>
            <person name="Wickes B.L."/>
        </authorList>
    </citation>
    <scope>NUCLEOTIDE SEQUENCE [LARGE SCALE GENOMIC DNA]</scope>
    <source>
        <strain evidence="2">RA 99-880 / ATCC MYA-4621 / FGSC 9543 / NRRL 43880</strain>
    </source>
</reference>
<dbReference type="AlphaFoldDB" id="I1BX94"/>
<accession>I1BX94</accession>
<proteinExistence type="predicted"/>
<evidence type="ECO:0000313" key="1">
    <source>
        <dbReference type="EMBL" id="EIE80824.1"/>
    </source>
</evidence>
<keyword evidence="2" id="KW-1185">Reference proteome</keyword>
<dbReference type="RefSeq" id="XP_067516220.1">
    <property type="nucleotide sequence ID" value="XM_067660119.1"/>
</dbReference>
<dbReference type="InParanoid" id="I1BX94"/>
<name>I1BX94_RHIO9</name>
<sequence length="60" mass="6770">MKIVLNNVQTQKVFFGLSLLLPLPEHNTGLLLICVGNNVINGSKLCQRTIQDHIRFLLLK</sequence>
<organism evidence="1 2">
    <name type="scientific">Rhizopus delemar (strain RA 99-880 / ATCC MYA-4621 / FGSC 9543 / NRRL 43880)</name>
    <name type="common">Mucormycosis agent</name>
    <name type="synonym">Rhizopus arrhizus var. delemar</name>
    <dbReference type="NCBI Taxonomy" id="246409"/>
    <lineage>
        <taxon>Eukaryota</taxon>
        <taxon>Fungi</taxon>
        <taxon>Fungi incertae sedis</taxon>
        <taxon>Mucoromycota</taxon>
        <taxon>Mucoromycotina</taxon>
        <taxon>Mucoromycetes</taxon>
        <taxon>Mucorales</taxon>
        <taxon>Mucorineae</taxon>
        <taxon>Rhizopodaceae</taxon>
        <taxon>Rhizopus</taxon>
    </lineage>
</organism>
<dbReference type="Proteomes" id="UP000009138">
    <property type="component" value="Unassembled WGS sequence"/>
</dbReference>